<comment type="subcellular location">
    <subcellularLocation>
        <location evidence="1 10">Nucleus</location>
    </subcellularLocation>
</comment>
<feature type="domain" description="Nuclear receptor" evidence="12">
    <location>
        <begin position="297"/>
        <end position="372"/>
    </location>
</feature>
<keyword evidence="4 10" id="KW-0862">Zinc</keyword>
<dbReference type="SUPFAM" id="SSF48508">
    <property type="entry name" value="Nuclear receptor ligand-binding domain"/>
    <property type="match status" value="1"/>
</dbReference>
<evidence type="ECO:0000256" key="6">
    <source>
        <dbReference type="ARBA" id="ARBA00023125"/>
    </source>
</evidence>
<dbReference type="InterPro" id="IPR035500">
    <property type="entry name" value="NHR-like_dom_sf"/>
</dbReference>
<dbReference type="STRING" id="6526.A0A2C9K6M5"/>
<dbReference type="InterPro" id="IPR001628">
    <property type="entry name" value="Znf_hrmn_rcpt"/>
</dbReference>
<evidence type="ECO:0000259" key="12">
    <source>
        <dbReference type="PROSITE" id="PS51030"/>
    </source>
</evidence>
<evidence type="ECO:0000256" key="3">
    <source>
        <dbReference type="ARBA" id="ARBA00022771"/>
    </source>
</evidence>
<dbReference type="Gene3D" id="3.30.50.10">
    <property type="entry name" value="Erythroid Transcription Factor GATA-1, subunit A"/>
    <property type="match status" value="1"/>
</dbReference>
<dbReference type="VEuPathDB" id="VectorBase:BGLAX_036497"/>
<evidence type="ECO:0000256" key="10">
    <source>
        <dbReference type="RuleBase" id="RU004334"/>
    </source>
</evidence>
<proteinExistence type="inferred from homology"/>
<evidence type="ECO:0000256" key="11">
    <source>
        <dbReference type="SAM" id="MobiDB-lite"/>
    </source>
</evidence>
<evidence type="ECO:0000256" key="8">
    <source>
        <dbReference type="ARBA" id="ARBA00023170"/>
    </source>
</evidence>
<dbReference type="OrthoDB" id="5984981at2759"/>
<dbReference type="InterPro" id="IPR016355">
    <property type="entry name" value="NR5-like"/>
</dbReference>
<feature type="region of interest" description="Disordered" evidence="11">
    <location>
        <begin position="144"/>
        <end position="167"/>
    </location>
</feature>
<dbReference type="FunFam" id="3.30.50.10:FF:000037">
    <property type="entry name" value="Nuclear hormone receptor FTZ-F1 beta"/>
    <property type="match status" value="1"/>
</dbReference>
<evidence type="ECO:0000256" key="2">
    <source>
        <dbReference type="ARBA" id="ARBA00022723"/>
    </source>
</evidence>
<dbReference type="GO" id="GO:0004879">
    <property type="term" value="F:nuclear receptor activity"/>
    <property type="evidence" value="ECO:0007669"/>
    <property type="project" value="InterPro"/>
</dbReference>
<evidence type="ECO:0000313" key="14">
    <source>
        <dbReference type="EnsemblMetazoa" id="BGLB014127-PB"/>
    </source>
</evidence>
<dbReference type="SUPFAM" id="SSF57716">
    <property type="entry name" value="Glucocorticoid receptor-like (DNA-binding domain)"/>
    <property type="match status" value="1"/>
</dbReference>
<dbReference type="RefSeq" id="XP_013064317.2">
    <property type="nucleotide sequence ID" value="XM_013208863.2"/>
</dbReference>
<sequence length="686" mass="76220">MLTMSGRGELGISPVLLQAIAQTLSSHSSTREPPAPPNKDNNRLQAVKSSKNLKISKLSMDSVSSSTSSGLVSHLLQNLNEPISSLIPQSQLSRTLSPSLLPSNTKSDLSLLGISDDLRGSLSSHIKNRQRSMVISGDDLNNLLLKEEPSDDSDQSPSHSNSQNMNSVSSMLSALASQHMQESLSRKNKVGIRPELDSTVDVLTSNNSDVRSQPQIIIYSYINNGNQDMPSPQGSDLVLNDGEGIPDNQTTYRVLFQSPDDSSDNKQLFSSDMNFSCSSSQDVVPVTDAQNTVDGMNQPCPVCGDKVSGYHYGIFTCESCKGFFKRTVQNKKNFVCPKASDCTVNSFNRKKCPACRFKRCLLMGMKLEAIRQDRTRGGRSSYDGCATHLKNRINPLEKRLQKKSIRLLDEMSSPSHDSDDGSKSHRNLVAILNHTTKQPATNSGTPHIPELLRDIMNLEPLLSDDDLPPETLMEIPFPEQALYSYMMQLAELRLYKLVRWARNLPQFGAISTDDQILLLQNCWSELIALSLCWRSIDTPNQISISSTHHITAEWAQHLGFEDVVIRLLNITDNFRKLFMDQFEYVALKVLLLITPDVKGLKEPKKIREFQDKLTEALLTYTSTHYPHLTDKFGALLLRLPELSRISFMSKDILIKSLPSSMASCGLLVELLKGDNKSESDGSGLKL</sequence>
<protein>
    <submittedName>
        <fullName evidence="14">Uncharacterized protein</fullName>
    </submittedName>
</protein>
<gene>
    <name evidence="14" type="primary">106053326</name>
</gene>
<evidence type="ECO:0000256" key="1">
    <source>
        <dbReference type="ARBA" id="ARBA00004123"/>
    </source>
</evidence>
<dbReference type="InterPro" id="IPR013088">
    <property type="entry name" value="Znf_NHR/GATA"/>
</dbReference>
<keyword evidence="7 10" id="KW-0804">Transcription</keyword>
<feature type="domain" description="NR LBD" evidence="13">
    <location>
        <begin position="443"/>
        <end position="675"/>
    </location>
</feature>
<dbReference type="SMART" id="SM00430">
    <property type="entry name" value="HOLI"/>
    <property type="match status" value="1"/>
</dbReference>
<name>A0A2C9K6M5_BIOGL</name>
<dbReference type="PROSITE" id="PS00031">
    <property type="entry name" value="NUCLEAR_REC_DBD_1"/>
    <property type="match status" value="1"/>
</dbReference>
<keyword evidence="8 10" id="KW-0675">Receptor</keyword>
<dbReference type="GO" id="GO:0005634">
    <property type="term" value="C:nucleus"/>
    <property type="evidence" value="ECO:0007669"/>
    <property type="project" value="UniProtKB-SubCell"/>
</dbReference>
<dbReference type="AlphaFoldDB" id="A0A2C9K6M5"/>
<reference evidence="14" key="1">
    <citation type="submission" date="2020-05" db="UniProtKB">
        <authorList>
            <consortium name="EnsemblMetazoa"/>
        </authorList>
    </citation>
    <scope>IDENTIFICATION</scope>
    <source>
        <strain evidence="14">BB02</strain>
    </source>
</reference>
<feature type="region of interest" description="Disordered" evidence="11">
    <location>
        <begin position="24"/>
        <end position="44"/>
    </location>
</feature>
<dbReference type="CDD" id="cd06930">
    <property type="entry name" value="NR_LBD_F2"/>
    <property type="match status" value="1"/>
</dbReference>
<dbReference type="InterPro" id="IPR000536">
    <property type="entry name" value="Nucl_hrmn_rcpt_lig-bd"/>
</dbReference>
<evidence type="ECO:0000256" key="4">
    <source>
        <dbReference type="ARBA" id="ARBA00022833"/>
    </source>
</evidence>
<dbReference type="PROSITE" id="PS51843">
    <property type="entry name" value="NR_LBD"/>
    <property type="match status" value="1"/>
</dbReference>
<dbReference type="CDD" id="cd07167">
    <property type="entry name" value="NR_DBD_Lrh-1_like"/>
    <property type="match status" value="1"/>
</dbReference>
<dbReference type="GO" id="GO:0008270">
    <property type="term" value="F:zinc ion binding"/>
    <property type="evidence" value="ECO:0007669"/>
    <property type="project" value="UniProtKB-KW"/>
</dbReference>
<evidence type="ECO:0000256" key="7">
    <source>
        <dbReference type="ARBA" id="ARBA00023163"/>
    </source>
</evidence>
<dbReference type="VEuPathDB" id="VectorBase:BGLB014127"/>
<accession>A0A2C9K6M5</accession>
<dbReference type="KEGG" id="bgt:106053326"/>
<dbReference type="Proteomes" id="UP000076420">
    <property type="component" value="Unassembled WGS sequence"/>
</dbReference>
<evidence type="ECO:0000259" key="13">
    <source>
        <dbReference type="PROSITE" id="PS51843"/>
    </source>
</evidence>
<keyword evidence="3 10" id="KW-0863">Zinc-finger</keyword>
<dbReference type="PANTHER" id="PTHR24086">
    <property type="entry name" value="NUCLEAR RECEPTOR SUBFAMILY 5 GROUP A"/>
    <property type="match status" value="1"/>
</dbReference>
<dbReference type="Pfam" id="PF00105">
    <property type="entry name" value="zf-C4"/>
    <property type="match status" value="1"/>
</dbReference>
<organism evidence="14 15">
    <name type="scientific">Biomphalaria glabrata</name>
    <name type="common">Bloodfluke planorb</name>
    <name type="synonym">Freshwater snail</name>
    <dbReference type="NCBI Taxonomy" id="6526"/>
    <lineage>
        <taxon>Eukaryota</taxon>
        <taxon>Metazoa</taxon>
        <taxon>Spiralia</taxon>
        <taxon>Lophotrochozoa</taxon>
        <taxon>Mollusca</taxon>
        <taxon>Gastropoda</taxon>
        <taxon>Heterobranchia</taxon>
        <taxon>Euthyneura</taxon>
        <taxon>Panpulmonata</taxon>
        <taxon>Hygrophila</taxon>
        <taxon>Lymnaeoidea</taxon>
        <taxon>Planorbidae</taxon>
        <taxon>Biomphalaria</taxon>
    </lineage>
</organism>
<dbReference type="EnsemblMetazoa" id="BGLB014127-RB">
    <property type="protein sequence ID" value="BGLB014127-PB"/>
    <property type="gene ID" value="BGLB014127"/>
</dbReference>
<dbReference type="PRINTS" id="PR00047">
    <property type="entry name" value="STROIDFINGER"/>
</dbReference>
<keyword evidence="5 10" id="KW-0805">Transcription regulation</keyword>
<dbReference type="GO" id="GO:0043565">
    <property type="term" value="F:sequence-specific DNA binding"/>
    <property type="evidence" value="ECO:0007669"/>
    <property type="project" value="InterPro"/>
</dbReference>
<keyword evidence="6 10" id="KW-0238">DNA-binding</keyword>
<evidence type="ECO:0000313" key="15">
    <source>
        <dbReference type="Proteomes" id="UP000076420"/>
    </source>
</evidence>
<dbReference type="Gene3D" id="1.10.565.10">
    <property type="entry name" value="Retinoid X Receptor"/>
    <property type="match status" value="1"/>
</dbReference>
<evidence type="ECO:0000256" key="5">
    <source>
        <dbReference type="ARBA" id="ARBA00023015"/>
    </source>
</evidence>
<dbReference type="Pfam" id="PF00104">
    <property type="entry name" value="Hormone_recep"/>
    <property type="match status" value="1"/>
</dbReference>
<comment type="similarity">
    <text evidence="10">Belongs to the nuclear hormone receptor family.</text>
</comment>
<keyword evidence="2 10" id="KW-0479">Metal-binding</keyword>
<keyword evidence="9 10" id="KW-0539">Nucleus</keyword>
<dbReference type="PRINTS" id="PR00398">
    <property type="entry name" value="STRDHORMONER"/>
</dbReference>
<evidence type="ECO:0000256" key="9">
    <source>
        <dbReference type="ARBA" id="ARBA00023242"/>
    </source>
</evidence>
<feature type="compositionally biased region" description="Low complexity" evidence="11">
    <location>
        <begin position="155"/>
        <end position="167"/>
    </location>
</feature>
<dbReference type="SMART" id="SM00399">
    <property type="entry name" value="ZnF_C4"/>
    <property type="match status" value="1"/>
</dbReference>
<dbReference type="PANTHER" id="PTHR24086:SF25">
    <property type="entry name" value="NUCLEAR HORMONE RECEPTOR FTZ-F1 BETA"/>
    <property type="match status" value="1"/>
</dbReference>
<dbReference type="PROSITE" id="PS51030">
    <property type="entry name" value="NUCLEAR_REC_DBD_2"/>
    <property type="match status" value="1"/>
</dbReference>
<dbReference type="InterPro" id="IPR001723">
    <property type="entry name" value="Nuclear_hrmn_rcpt"/>
</dbReference>